<name>A0ACB9B0R8_ARCLA</name>
<dbReference type="Proteomes" id="UP001055879">
    <property type="component" value="Linkage Group LG07"/>
</dbReference>
<proteinExistence type="predicted"/>
<evidence type="ECO:0000313" key="2">
    <source>
        <dbReference type="Proteomes" id="UP001055879"/>
    </source>
</evidence>
<sequence>MLCLIVCLSAKVALAFRTGLQEAGWVVGRSYVHSSVVAVDGTIKLLIRLEDNRLVETVGIPVVDDKGLVRLTACVSS</sequence>
<protein>
    <submittedName>
        <fullName evidence="1">Uncharacterized protein</fullName>
    </submittedName>
</protein>
<dbReference type="EMBL" id="CM042053">
    <property type="protein sequence ID" value="KAI3716099.1"/>
    <property type="molecule type" value="Genomic_DNA"/>
</dbReference>
<gene>
    <name evidence="1" type="ORF">L6452_23188</name>
</gene>
<reference evidence="2" key="1">
    <citation type="journal article" date="2022" name="Mol. Ecol. Resour.">
        <title>The genomes of chicory, endive, great burdock and yacon provide insights into Asteraceae palaeo-polyploidization history and plant inulin production.</title>
        <authorList>
            <person name="Fan W."/>
            <person name="Wang S."/>
            <person name="Wang H."/>
            <person name="Wang A."/>
            <person name="Jiang F."/>
            <person name="Liu H."/>
            <person name="Zhao H."/>
            <person name="Xu D."/>
            <person name="Zhang Y."/>
        </authorList>
    </citation>
    <scope>NUCLEOTIDE SEQUENCE [LARGE SCALE GENOMIC DNA]</scope>
    <source>
        <strain evidence="2">cv. Niubang</strain>
    </source>
</reference>
<organism evidence="1 2">
    <name type="scientific">Arctium lappa</name>
    <name type="common">Greater burdock</name>
    <name type="synonym">Lappa major</name>
    <dbReference type="NCBI Taxonomy" id="4217"/>
    <lineage>
        <taxon>Eukaryota</taxon>
        <taxon>Viridiplantae</taxon>
        <taxon>Streptophyta</taxon>
        <taxon>Embryophyta</taxon>
        <taxon>Tracheophyta</taxon>
        <taxon>Spermatophyta</taxon>
        <taxon>Magnoliopsida</taxon>
        <taxon>eudicotyledons</taxon>
        <taxon>Gunneridae</taxon>
        <taxon>Pentapetalae</taxon>
        <taxon>asterids</taxon>
        <taxon>campanulids</taxon>
        <taxon>Asterales</taxon>
        <taxon>Asteraceae</taxon>
        <taxon>Carduoideae</taxon>
        <taxon>Cardueae</taxon>
        <taxon>Arctiinae</taxon>
        <taxon>Arctium</taxon>
    </lineage>
</organism>
<reference evidence="1 2" key="2">
    <citation type="journal article" date="2022" name="Mol. Ecol. Resour.">
        <title>The genomes of chicory, endive, great burdock and yacon provide insights into Asteraceae paleo-polyploidization history and plant inulin production.</title>
        <authorList>
            <person name="Fan W."/>
            <person name="Wang S."/>
            <person name="Wang H."/>
            <person name="Wang A."/>
            <person name="Jiang F."/>
            <person name="Liu H."/>
            <person name="Zhao H."/>
            <person name="Xu D."/>
            <person name="Zhang Y."/>
        </authorList>
    </citation>
    <scope>NUCLEOTIDE SEQUENCE [LARGE SCALE GENOMIC DNA]</scope>
    <source>
        <strain evidence="2">cv. Niubang</strain>
    </source>
</reference>
<accession>A0ACB9B0R8</accession>
<keyword evidence="2" id="KW-1185">Reference proteome</keyword>
<comment type="caution">
    <text evidence="1">The sequence shown here is derived from an EMBL/GenBank/DDBJ whole genome shotgun (WGS) entry which is preliminary data.</text>
</comment>
<evidence type="ECO:0000313" key="1">
    <source>
        <dbReference type="EMBL" id="KAI3716099.1"/>
    </source>
</evidence>